<dbReference type="GO" id="GO:0006310">
    <property type="term" value="P:DNA recombination"/>
    <property type="evidence" value="ECO:0007669"/>
    <property type="project" value="UniProtKB-KW"/>
</dbReference>
<comment type="caution">
    <text evidence="2">The sequence shown here is derived from an EMBL/GenBank/DDBJ whole genome shotgun (WGS) entry which is preliminary data.</text>
</comment>
<evidence type="ECO:0008006" key="3">
    <source>
        <dbReference type="Google" id="ProtNLM"/>
    </source>
</evidence>
<keyword evidence="1" id="KW-0233">DNA recombination</keyword>
<dbReference type="InterPro" id="IPR013762">
    <property type="entry name" value="Integrase-like_cat_sf"/>
</dbReference>
<dbReference type="InterPro" id="IPR011010">
    <property type="entry name" value="DNA_brk_join_enz"/>
</dbReference>
<dbReference type="EMBL" id="BARV01001018">
    <property type="protein sequence ID" value="GAH91108.1"/>
    <property type="molecule type" value="Genomic_DNA"/>
</dbReference>
<protein>
    <recommendedName>
        <fullName evidence="3">Tyr recombinase domain-containing protein</fullName>
    </recommendedName>
</protein>
<dbReference type="GO" id="GO:0015074">
    <property type="term" value="P:DNA integration"/>
    <property type="evidence" value="ECO:0007669"/>
    <property type="project" value="InterPro"/>
</dbReference>
<accession>X1LAF6</accession>
<proteinExistence type="predicted"/>
<sequence>MPQPKEAATAPAFTLEEITTLIRAREKYSKAESFYLAVSTTWGPRREEILNIKRRDYDSEVITIRLAKRRTGEKLIRHIIPEEIKSILFDYHPRLKTAVSLSYAFQAILLKSGLGKKEGYGFHSVRRSLRTLLEWNLAKDGLPLSLVADFMGWSPAAKGIVYGGAAMLGVYSHSEILSSDPLGIDKLVLEHHPFVSLWKQ</sequence>
<name>X1LAF6_9ZZZZ</name>
<dbReference type="AlphaFoldDB" id="X1LAF6"/>
<reference evidence="2" key="1">
    <citation type="journal article" date="2014" name="Front. Microbiol.">
        <title>High frequency of phylogenetically diverse reductive dehalogenase-homologous genes in deep subseafloor sedimentary metagenomes.</title>
        <authorList>
            <person name="Kawai M."/>
            <person name="Futagami T."/>
            <person name="Toyoda A."/>
            <person name="Takaki Y."/>
            <person name="Nishi S."/>
            <person name="Hori S."/>
            <person name="Arai W."/>
            <person name="Tsubouchi T."/>
            <person name="Morono Y."/>
            <person name="Uchiyama I."/>
            <person name="Ito T."/>
            <person name="Fujiyama A."/>
            <person name="Inagaki F."/>
            <person name="Takami H."/>
        </authorList>
    </citation>
    <scope>NUCLEOTIDE SEQUENCE</scope>
    <source>
        <strain evidence="2">Expedition CK06-06</strain>
    </source>
</reference>
<organism evidence="2">
    <name type="scientific">marine sediment metagenome</name>
    <dbReference type="NCBI Taxonomy" id="412755"/>
    <lineage>
        <taxon>unclassified sequences</taxon>
        <taxon>metagenomes</taxon>
        <taxon>ecological metagenomes</taxon>
    </lineage>
</organism>
<evidence type="ECO:0000256" key="1">
    <source>
        <dbReference type="ARBA" id="ARBA00023172"/>
    </source>
</evidence>
<dbReference type="SUPFAM" id="SSF56349">
    <property type="entry name" value="DNA breaking-rejoining enzymes"/>
    <property type="match status" value="1"/>
</dbReference>
<evidence type="ECO:0000313" key="2">
    <source>
        <dbReference type="EMBL" id="GAH91108.1"/>
    </source>
</evidence>
<dbReference type="Gene3D" id="1.10.443.10">
    <property type="entry name" value="Intergrase catalytic core"/>
    <property type="match status" value="1"/>
</dbReference>
<gene>
    <name evidence="2" type="ORF">S06H3_03211</name>
</gene>
<dbReference type="GO" id="GO:0003677">
    <property type="term" value="F:DNA binding"/>
    <property type="evidence" value="ECO:0007669"/>
    <property type="project" value="InterPro"/>
</dbReference>